<evidence type="ECO:0000313" key="3">
    <source>
        <dbReference type="Proteomes" id="UP000557566"/>
    </source>
</evidence>
<accession>A0A8H4PYM8</accession>
<name>A0A8H4PYM8_9HYPO</name>
<proteinExistence type="predicted"/>
<organism evidence="2 3">
    <name type="scientific">Ophiocordyceps sinensis</name>
    <dbReference type="NCBI Taxonomy" id="72228"/>
    <lineage>
        <taxon>Eukaryota</taxon>
        <taxon>Fungi</taxon>
        <taxon>Dikarya</taxon>
        <taxon>Ascomycota</taxon>
        <taxon>Pezizomycotina</taxon>
        <taxon>Sordariomycetes</taxon>
        <taxon>Hypocreomycetidae</taxon>
        <taxon>Hypocreales</taxon>
        <taxon>Ophiocordycipitaceae</taxon>
        <taxon>Ophiocordyceps</taxon>
    </lineage>
</organism>
<feature type="compositionally biased region" description="Basic and acidic residues" evidence="1">
    <location>
        <begin position="58"/>
        <end position="71"/>
    </location>
</feature>
<comment type="caution">
    <text evidence="2">The sequence shown here is derived from an EMBL/GenBank/DDBJ whole genome shotgun (WGS) entry which is preliminary data.</text>
</comment>
<evidence type="ECO:0000256" key="1">
    <source>
        <dbReference type="SAM" id="MobiDB-lite"/>
    </source>
</evidence>
<feature type="region of interest" description="Disordered" evidence="1">
    <location>
        <begin position="1"/>
        <end position="71"/>
    </location>
</feature>
<sequence length="147" mass="16613">MYTTLKAAPTGPHGSGPSSHGRKRAASGSTSTQKTPRCSRGPRGPATSSRCSRRWRRGPAEKNFPEEHGYEAARDDFNDRLQDAKFLFLDRQETYQYQLDCFMAREEVMIQIGELIQTSICKGLQGETLLQPTPRDKIKVLKERLLI</sequence>
<evidence type="ECO:0000313" key="2">
    <source>
        <dbReference type="EMBL" id="KAF4512879.1"/>
    </source>
</evidence>
<keyword evidence="3" id="KW-1185">Reference proteome</keyword>
<protein>
    <submittedName>
        <fullName evidence="2">Uncharacterized protein</fullName>
    </submittedName>
</protein>
<dbReference type="OrthoDB" id="10591667at2759"/>
<gene>
    <name evidence="2" type="ORF">G6O67_000210</name>
</gene>
<dbReference type="Proteomes" id="UP000557566">
    <property type="component" value="Unassembled WGS sequence"/>
</dbReference>
<feature type="compositionally biased region" description="Polar residues" evidence="1">
    <location>
        <begin position="27"/>
        <end position="36"/>
    </location>
</feature>
<dbReference type="EMBL" id="JAAVMX010000001">
    <property type="protein sequence ID" value="KAF4512879.1"/>
    <property type="molecule type" value="Genomic_DNA"/>
</dbReference>
<dbReference type="AlphaFoldDB" id="A0A8H4PYM8"/>
<reference evidence="2 3" key="1">
    <citation type="journal article" date="2020" name="Genome Biol. Evol.">
        <title>A new high-quality draft genome assembly of the Chinese cordyceps Ophiocordyceps sinensis.</title>
        <authorList>
            <person name="Shu R."/>
            <person name="Zhang J."/>
            <person name="Meng Q."/>
            <person name="Zhang H."/>
            <person name="Zhou G."/>
            <person name="Li M."/>
            <person name="Wu P."/>
            <person name="Zhao Y."/>
            <person name="Chen C."/>
            <person name="Qin Q."/>
        </authorList>
    </citation>
    <scope>NUCLEOTIDE SEQUENCE [LARGE SCALE GENOMIC DNA]</scope>
    <source>
        <strain evidence="2 3">IOZ07</strain>
    </source>
</reference>